<dbReference type="InterPro" id="IPR019337">
    <property type="entry name" value="Telomere_length_regulation_dom"/>
</dbReference>
<proteinExistence type="inferred from homology"/>
<comment type="caution">
    <text evidence="4">The sequence shown here is derived from an EMBL/GenBank/DDBJ whole genome shotgun (WGS) entry which is preliminary data.</text>
</comment>
<dbReference type="RefSeq" id="XP_064660806.1">
    <property type="nucleotide sequence ID" value="XM_064800855.1"/>
</dbReference>
<evidence type="ECO:0000313" key="5">
    <source>
        <dbReference type="Proteomes" id="UP001337655"/>
    </source>
</evidence>
<dbReference type="Proteomes" id="UP001337655">
    <property type="component" value="Unassembled WGS sequence"/>
</dbReference>
<dbReference type="AlphaFoldDB" id="A0AAV9PIB1"/>
<sequence length="1002" mass="109442">MADFLTAVKSLRSQNRADEDLKAERSTDSNTGPSNKASESEKQARVETKRLASSPQDALDILRSQPDLDELRSVLKSLHSNTFCPTFSIHSPGPLQAQIINTILAQTVPDFWSVLAKQAANSVAEVLRNVAGLNAIVARLRMVLSKTSVEGGQDRSLALTDLINIAGHVLHGDETLLRVHRNLSGAVLNQTKRDMAWKEGVSLMGSGKVLATLAEAEDAVNEKGGLDVTVREFTSGADYAAWLGRNIATLASSADVGKVGDAHDTVPASQVLAKALNFGYPHRLLAALLEPLAMQIRTQPGQKAVLTSMLCHLPSHSKRLFVEHLLRWLSTIDGSEDATPLPGSAEQAKVVATTASLLSSIAAVDSALKQNIASSLTDPARSGLQSFAVRRACIAALSAVSGDLDVLQLVTERVMSAFNDFLFIAHGPIIQQEAMAQTLLLTAGYLHRKAPMALLMTARSSSHMQGVSNRLDTSNARGRWLGMVVGTAISSLVDKEGMKMSFGTEDMETEEAKWYMNLARVEDQVGRLADLQSLLTTPKQPSKRRQRAGRGQAPEKMLEINGKPTFGPPRPPAQTEVIGEKVTELLDGDEDGDEDDLKPYAQPDSDPEDSDEDATLVNRKKTRPPVYIRDLMAMLRDEQDHDRFQLGIKHAASLIRRKTEFGSEVKDHANELGIILCNLRDPFETDEFDSLKLQAMIAVILSDVKAMAPWFCKQAFSGDYSVSQRCIMLSALGLSGRELAGFKNEDEPNPSQGVPDFPSKRLPPRLHGIYNQPATTTKRLEAASNDVEQALIKPLALHAADQSTAHLNAVKVRTFSSRMDVERTKRKPTANALAKVFGESYFFPLVNRYQQEIAAYGSASVYSSMPFVLVTFVKTVALLHHASGPATLSLSELSGEFWDLLLSLRVQATQDISVLHAVLFSLLTVLEMNTDKRQVVNDHPKRLMETQQWVDMVFGWVGGNEMVSEGGNDEETKVRTLAAGVLVKCREIIGAYQKELVGFSMD</sequence>
<feature type="region of interest" description="Disordered" evidence="2">
    <location>
        <begin position="742"/>
        <end position="762"/>
    </location>
</feature>
<organism evidence="4 5">
    <name type="scientific">Saxophila tyrrhenica</name>
    <dbReference type="NCBI Taxonomy" id="1690608"/>
    <lineage>
        <taxon>Eukaryota</taxon>
        <taxon>Fungi</taxon>
        <taxon>Dikarya</taxon>
        <taxon>Ascomycota</taxon>
        <taxon>Pezizomycotina</taxon>
        <taxon>Dothideomycetes</taxon>
        <taxon>Dothideomycetidae</taxon>
        <taxon>Mycosphaerellales</taxon>
        <taxon>Extremaceae</taxon>
        <taxon>Saxophila</taxon>
    </lineage>
</organism>
<feature type="compositionally biased region" description="Acidic residues" evidence="2">
    <location>
        <begin position="587"/>
        <end position="596"/>
    </location>
</feature>
<feature type="compositionally biased region" description="Polar residues" evidence="2">
    <location>
        <begin position="28"/>
        <end position="37"/>
    </location>
</feature>
<name>A0AAV9PIB1_9PEZI</name>
<dbReference type="Pfam" id="PF10193">
    <property type="entry name" value="Telomere_reg-2"/>
    <property type="match status" value="1"/>
</dbReference>
<accession>A0AAV9PIB1</accession>
<dbReference type="GO" id="GO:0051083">
    <property type="term" value="P:'de novo' cotranslational protein folding"/>
    <property type="evidence" value="ECO:0007669"/>
    <property type="project" value="TreeGrafter"/>
</dbReference>
<reference evidence="4 5" key="1">
    <citation type="submission" date="2023-08" db="EMBL/GenBank/DDBJ databases">
        <title>Black Yeasts Isolated from many extreme environments.</title>
        <authorList>
            <person name="Coleine C."/>
            <person name="Stajich J.E."/>
            <person name="Selbmann L."/>
        </authorList>
    </citation>
    <scope>NUCLEOTIDE SEQUENCE [LARGE SCALE GENOMIC DNA]</scope>
    <source>
        <strain evidence="4 5">CCFEE 5935</strain>
    </source>
</reference>
<feature type="region of interest" description="Disordered" evidence="2">
    <location>
        <begin position="587"/>
        <end position="620"/>
    </location>
</feature>
<keyword evidence="5" id="KW-1185">Reference proteome</keyword>
<dbReference type="InterPro" id="IPR051970">
    <property type="entry name" value="TEL2_Regulation"/>
</dbReference>
<feature type="compositionally biased region" description="Acidic residues" evidence="2">
    <location>
        <begin position="605"/>
        <end position="614"/>
    </location>
</feature>
<evidence type="ECO:0000256" key="2">
    <source>
        <dbReference type="SAM" id="MobiDB-lite"/>
    </source>
</evidence>
<dbReference type="GeneID" id="89924945"/>
<feature type="compositionally biased region" description="Basic and acidic residues" evidence="2">
    <location>
        <begin position="15"/>
        <end position="27"/>
    </location>
</feature>
<gene>
    <name evidence="4" type="primary">TEL2</name>
    <name evidence="4" type="ORF">LTR77_003599</name>
</gene>
<feature type="compositionally biased region" description="Basic and acidic residues" evidence="2">
    <location>
        <begin position="38"/>
        <end position="50"/>
    </location>
</feature>
<dbReference type="PANTHER" id="PTHR15830:SF10">
    <property type="entry name" value="TELOMERE LENGTH REGULATION PROTEIN TEL2 HOMOLOG"/>
    <property type="match status" value="1"/>
</dbReference>
<comment type="similarity">
    <text evidence="1">Belongs to the TEL2 family.</text>
</comment>
<evidence type="ECO:0000313" key="4">
    <source>
        <dbReference type="EMBL" id="KAK5171962.1"/>
    </source>
</evidence>
<dbReference type="GO" id="GO:0005829">
    <property type="term" value="C:cytosol"/>
    <property type="evidence" value="ECO:0007669"/>
    <property type="project" value="TreeGrafter"/>
</dbReference>
<dbReference type="PANTHER" id="PTHR15830">
    <property type="entry name" value="TELOMERE LENGTH REGULATION PROTEIN TEL2 FAMILY MEMBER"/>
    <property type="match status" value="1"/>
</dbReference>
<evidence type="ECO:0000256" key="1">
    <source>
        <dbReference type="ARBA" id="ARBA00006133"/>
    </source>
</evidence>
<dbReference type="GO" id="GO:0042162">
    <property type="term" value="F:telomeric DNA binding"/>
    <property type="evidence" value="ECO:0007669"/>
    <property type="project" value="TreeGrafter"/>
</dbReference>
<feature type="domain" description="Telomere length regulation protein conserved" evidence="3">
    <location>
        <begin position="625"/>
        <end position="735"/>
    </location>
</feature>
<dbReference type="EMBL" id="JAVRRT010000005">
    <property type="protein sequence ID" value="KAK5171962.1"/>
    <property type="molecule type" value="Genomic_DNA"/>
</dbReference>
<feature type="region of interest" description="Disordered" evidence="2">
    <location>
        <begin position="15"/>
        <end position="55"/>
    </location>
</feature>
<evidence type="ECO:0000259" key="3">
    <source>
        <dbReference type="Pfam" id="PF10193"/>
    </source>
</evidence>
<protein>
    <submittedName>
        <fullName evidence="4">Telomere binding protein</fullName>
    </submittedName>
</protein>
<dbReference type="GO" id="GO:0051879">
    <property type="term" value="F:Hsp90 protein binding"/>
    <property type="evidence" value="ECO:0007669"/>
    <property type="project" value="TreeGrafter"/>
</dbReference>
<dbReference type="Gene3D" id="1.25.40.720">
    <property type="entry name" value="Telomere length regulation protein 2, C-terminal domain"/>
    <property type="match status" value="2"/>
</dbReference>
<dbReference type="InterPro" id="IPR038528">
    <property type="entry name" value="TEL2_C_sf"/>
</dbReference>
<feature type="region of interest" description="Disordered" evidence="2">
    <location>
        <begin position="534"/>
        <end position="574"/>
    </location>
</feature>